<proteinExistence type="predicted"/>
<evidence type="ECO:0000313" key="1">
    <source>
        <dbReference type="EMBL" id="EXB06610.1"/>
    </source>
</evidence>
<accession>A0A009HUE6</accession>
<reference evidence="1 2" key="1">
    <citation type="submission" date="2014-02" db="EMBL/GenBank/DDBJ databases">
        <title>Comparative genomics and transcriptomics to identify genetic mechanisms underlying the emergence of carbapenem resistant Acinetobacter baumannii (CRAb).</title>
        <authorList>
            <person name="Harris A.D."/>
            <person name="Johnson K.J."/>
            <person name="George J."/>
            <person name="Shefchek K."/>
            <person name="Daugherty S.C."/>
            <person name="Parankush S."/>
            <person name="Sadzewicz L."/>
            <person name="Tallon L."/>
            <person name="Sengamalay N."/>
            <person name="Hazen T.H."/>
            <person name="Rasko D.A."/>
        </authorList>
    </citation>
    <scope>NUCLEOTIDE SEQUENCE [LARGE SCALE GENOMIC DNA]</scope>
    <source>
        <strain evidence="1 2">1295743</strain>
    </source>
</reference>
<dbReference type="Proteomes" id="UP000020595">
    <property type="component" value="Unassembled WGS sequence"/>
</dbReference>
<organism evidence="1 2">
    <name type="scientific">Acinetobacter baumannii (strain 1295743)</name>
    <dbReference type="NCBI Taxonomy" id="1310613"/>
    <lineage>
        <taxon>Bacteria</taxon>
        <taxon>Pseudomonadati</taxon>
        <taxon>Pseudomonadota</taxon>
        <taxon>Gammaproteobacteria</taxon>
        <taxon>Moraxellales</taxon>
        <taxon>Moraxellaceae</taxon>
        <taxon>Acinetobacter</taxon>
        <taxon>Acinetobacter calcoaceticus/baumannii complex</taxon>
    </lineage>
</organism>
<evidence type="ECO:0000313" key="2">
    <source>
        <dbReference type="Proteomes" id="UP000020595"/>
    </source>
</evidence>
<dbReference type="PATRIC" id="fig|1310613.3.peg.1148"/>
<comment type="caution">
    <text evidence="1">The sequence shown here is derived from an EMBL/GenBank/DDBJ whole genome shotgun (WGS) entry which is preliminary data.</text>
</comment>
<protein>
    <submittedName>
        <fullName evidence="1">Uncharacterized protein</fullName>
    </submittedName>
</protein>
<dbReference type="EMBL" id="JEWH01000010">
    <property type="protein sequence ID" value="EXB06610.1"/>
    <property type="molecule type" value="Genomic_DNA"/>
</dbReference>
<name>A0A009HUE6_ACIB9</name>
<sequence>MDLKRLLPQILYIKKHLNLGAFLSLLIKPNVGLLANGRLE</sequence>
<gene>
    <name evidence="1" type="ORF">J512_1197</name>
</gene>
<dbReference type="AlphaFoldDB" id="A0A009HUE6"/>